<dbReference type="AlphaFoldDB" id="X1VGP3"/>
<reference evidence="1" key="1">
    <citation type="journal article" date="2014" name="Front. Microbiol.">
        <title>High frequency of phylogenetically diverse reductive dehalogenase-homologous genes in deep subseafloor sedimentary metagenomes.</title>
        <authorList>
            <person name="Kawai M."/>
            <person name="Futagami T."/>
            <person name="Toyoda A."/>
            <person name="Takaki Y."/>
            <person name="Nishi S."/>
            <person name="Hori S."/>
            <person name="Arai W."/>
            <person name="Tsubouchi T."/>
            <person name="Morono Y."/>
            <person name="Uchiyama I."/>
            <person name="Ito T."/>
            <person name="Fujiyama A."/>
            <person name="Inagaki F."/>
            <person name="Takami H."/>
        </authorList>
    </citation>
    <scope>NUCLEOTIDE SEQUENCE</scope>
    <source>
        <strain evidence="1">Expedition CK06-06</strain>
    </source>
</reference>
<evidence type="ECO:0008006" key="2">
    <source>
        <dbReference type="Google" id="ProtNLM"/>
    </source>
</evidence>
<evidence type="ECO:0000313" key="1">
    <source>
        <dbReference type="EMBL" id="GAJ17412.1"/>
    </source>
</evidence>
<sequence length="42" mass="4765">GIKEWRTVGSSTNIIKASWLALVDSLEYWLLKQKALQNSSTK</sequence>
<protein>
    <recommendedName>
        <fullName evidence="2">2-isopropylmalate synthase LeuA allosteric (dimerisation) domain-containing protein</fullName>
    </recommendedName>
</protein>
<name>X1VGP3_9ZZZZ</name>
<gene>
    <name evidence="1" type="ORF">S12H4_59627</name>
</gene>
<feature type="non-terminal residue" evidence="1">
    <location>
        <position position="1"/>
    </location>
</feature>
<dbReference type="EMBL" id="BARW01039017">
    <property type="protein sequence ID" value="GAJ17412.1"/>
    <property type="molecule type" value="Genomic_DNA"/>
</dbReference>
<accession>X1VGP3</accession>
<proteinExistence type="predicted"/>
<comment type="caution">
    <text evidence="1">The sequence shown here is derived from an EMBL/GenBank/DDBJ whole genome shotgun (WGS) entry which is preliminary data.</text>
</comment>
<organism evidence="1">
    <name type="scientific">marine sediment metagenome</name>
    <dbReference type="NCBI Taxonomy" id="412755"/>
    <lineage>
        <taxon>unclassified sequences</taxon>
        <taxon>metagenomes</taxon>
        <taxon>ecological metagenomes</taxon>
    </lineage>
</organism>